<dbReference type="CDD" id="cd01948">
    <property type="entry name" value="EAL"/>
    <property type="match status" value="1"/>
</dbReference>
<keyword evidence="1" id="KW-1133">Transmembrane helix</keyword>
<dbReference type="InterPro" id="IPR043128">
    <property type="entry name" value="Rev_trsase/Diguanyl_cyclase"/>
</dbReference>
<dbReference type="SUPFAM" id="SSF141868">
    <property type="entry name" value="EAL domain-like"/>
    <property type="match status" value="1"/>
</dbReference>
<dbReference type="Pfam" id="PF00563">
    <property type="entry name" value="EAL"/>
    <property type="match status" value="1"/>
</dbReference>
<reference evidence="5" key="1">
    <citation type="submission" date="2018-09" db="EMBL/GenBank/DDBJ databases">
        <authorList>
            <person name="Zhu H."/>
        </authorList>
    </citation>
    <scope>NUCLEOTIDE SEQUENCE [LARGE SCALE GENOMIC DNA]</scope>
    <source>
        <strain evidence="5">K1R23-30</strain>
    </source>
</reference>
<feature type="transmembrane region" description="Helical" evidence="1">
    <location>
        <begin position="327"/>
        <end position="345"/>
    </location>
</feature>
<evidence type="ECO:0000259" key="3">
    <source>
        <dbReference type="PROSITE" id="PS50887"/>
    </source>
</evidence>
<keyword evidence="1" id="KW-0812">Transmembrane</keyword>
<protein>
    <submittedName>
        <fullName evidence="4">EAL domain-containing protein</fullName>
    </submittedName>
</protein>
<dbReference type="SMART" id="SM00267">
    <property type="entry name" value="GGDEF"/>
    <property type="match status" value="1"/>
</dbReference>
<gene>
    <name evidence="4" type="ORF">D3871_27915</name>
</gene>
<dbReference type="EMBL" id="QYUO01000003">
    <property type="protein sequence ID" value="RJF92444.1"/>
    <property type="molecule type" value="Genomic_DNA"/>
</dbReference>
<feature type="domain" description="GGDEF" evidence="3">
    <location>
        <begin position="517"/>
        <end position="650"/>
    </location>
</feature>
<feature type="domain" description="EAL" evidence="2">
    <location>
        <begin position="659"/>
        <end position="913"/>
    </location>
</feature>
<dbReference type="NCBIfam" id="TIGR00254">
    <property type="entry name" value="GGDEF"/>
    <property type="match status" value="1"/>
</dbReference>
<dbReference type="Proteomes" id="UP000265955">
    <property type="component" value="Unassembled WGS sequence"/>
</dbReference>
<evidence type="ECO:0000313" key="4">
    <source>
        <dbReference type="EMBL" id="RJF92444.1"/>
    </source>
</evidence>
<dbReference type="InterPro" id="IPR052155">
    <property type="entry name" value="Biofilm_reg_signaling"/>
</dbReference>
<accession>A0A3A3FIT2</accession>
<dbReference type="CDD" id="cd12915">
    <property type="entry name" value="PDC2_DGC_like"/>
    <property type="match status" value="1"/>
</dbReference>
<dbReference type="InterPro" id="IPR001633">
    <property type="entry name" value="EAL_dom"/>
</dbReference>
<proteinExistence type="predicted"/>
<evidence type="ECO:0000256" key="1">
    <source>
        <dbReference type="SAM" id="Phobius"/>
    </source>
</evidence>
<dbReference type="InterPro" id="IPR035919">
    <property type="entry name" value="EAL_sf"/>
</dbReference>
<dbReference type="InterPro" id="IPR000160">
    <property type="entry name" value="GGDEF_dom"/>
</dbReference>
<dbReference type="SMART" id="SM00052">
    <property type="entry name" value="EAL"/>
    <property type="match status" value="1"/>
</dbReference>
<sequence>MPDVLLVPTVEGYMVTAPDGSVPSQAPWPAGLDRERFYQYSLPFLAFWALAVLILSGVAWLYLLSAADHEKRHVEMAAMREAEILSRSYANHVSRTIEAIDQLTMYIRYGWKTSGDGFSLAGLGTATSLPMQLSFYVSIINSGGDRVTSTLPFEPANQVNVGEEAYFLAQKNAQDDPLFIGRPRYGILSKRTVVHFSRKLISDTGGFGGIVLVSVAPEYFIAGYDQLTLGANGLLAILGNDNNVRITRVGDRVYNPQSPAILAPLPLESDAGVLAVSGAPYFSDHRSRYIGWQATDRYSMVAVAGIDQHDALAPYLERRSGTIKSGLLANIIFAMLTLVAILFYARLSWRKRQLKELQETYRTATERGKDGFFIIRPILNAEEKINSFKVIDCNEQGARLMRHRREEVVGENILALFDEKNVQQVVDLLHVAYVKRHLEREIDVTDNRTFFPDWLHVLINRPDGDLAVTMRDISSTKAHVAELERIGNEDALTGLPNRHWLKQYLPQALASAQASRHLLALLFIDLDGFKAVNDTMGHDAGDELLRNAGKRLREAVRPHDYVVRIGGDEFIVVTENISDKDAAAHVAQRILHSFEAPFRLLQGVHSVGTSIGISIFPDDGQDADALINNADMAMYAVKTSGKRDFRYFDVRFFEAIQQKYRAEAELRHAIEHNQFVIYYQPRVSLATGETSSMEALVRWAHPSRGIVEPRSFIPLAEETGLIVELGEQVIDSVCSQLAFWTRQGHRVVPVSINVSAIQFAKINIGESLSAALRRHDVSAQLVEIELTESVMMAGNEAVSSVLTAIQGMGIRLLVDDFGTGYSSLSQLQELDFDTLKVDKAFTARLERSEASKIFYKAIITMAHSLGMKVVAEGVETLEQVHSLKALHCDEVQGFYIAPPMPPTERQSVLAPALSKMM</sequence>
<dbReference type="SUPFAM" id="SSF55785">
    <property type="entry name" value="PYP-like sensor domain (PAS domain)"/>
    <property type="match status" value="1"/>
</dbReference>
<organism evidence="4 5">
    <name type="scientific">Noviherbaspirillum saxi</name>
    <dbReference type="NCBI Taxonomy" id="2320863"/>
    <lineage>
        <taxon>Bacteria</taxon>
        <taxon>Pseudomonadati</taxon>
        <taxon>Pseudomonadota</taxon>
        <taxon>Betaproteobacteria</taxon>
        <taxon>Burkholderiales</taxon>
        <taxon>Oxalobacteraceae</taxon>
        <taxon>Noviherbaspirillum</taxon>
    </lineage>
</organism>
<evidence type="ECO:0000259" key="2">
    <source>
        <dbReference type="PROSITE" id="PS50883"/>
    </source>
</evidence>
<dbReference type="PROSITE" id="PS50887">
    <property type="entry name" value="GGDEF"/>
    <property type="match status" value="1"/>
</dbReference>
<dbReference type="PANTHER" id="PTHR44757">
    <property type="entry name" value="DIGUANYLATE CYCLASE DGCP"/>
    <property type="match status" value="1"/>
</dbReference>
<dbReference type="InterPro" id="IPR035965">
    <property type="entry name" value="PAS-like_dom_sf"/>
</dbReference>
<dbReference type="Gene3D" id="3.30.70.270">
    <property type="match status" value="1"/>
</dbReference>
<dbReference type="InterPro" id="IPR029787">
    <property type="entry name" value="Nucleotide_cyclase"/>
</dbReference>
<comment type="caution">
    <text evidence="4">The sequence shown here is derived from an EMBL/GenBank/DDBJ whole genome shotgun (WGS) entry which is preliminary data.</text>
</comment>
<dbReference type="Pfam" id="PF00990">
    <property type="entry name" value="GGDEF"/>
    <property type="match status" value="1"/>
</dbReference>
<dbReference type="PROSITE" id="PS50883">
    <property type="entry name" value="EAL"/>
    <property type="match status" value="1"/>
</dbReference>
<name>A0A3A3FIT2_9BURK</name>
<dbReference type="AlphaFoldDB" id="A0A3A3FIT2"/>
<dbReference type="CDD" id="cd12914">
    <property type="entry name" value="PDC1_DGC_like"/>
    <property type="match status" value="1"/>
</dbReference>
<dbReference type="SUPFAM" id="SSF55073">
    <property type="entry name" value="Nucleotide cyclase"/>
    <property type="match status" value="1"/>
</dbReference>
<evidence type="ECO:0000313" key="5">
    <source>
        <dbReference type="Proteomes" id="UP000265955"/>
    </source>
</evidence>
<dbReference type="CDD" id="cd01949">
    <property type="entry name" value="GGDEF"/>
    <property type="match status" value="1"/>
</dbReference>
<keyword evidence="1" id="KW-0472">Membrane</keyword>
<dbReference type="Gene3D" id="3.20.20.450">
    <property type="entry name" value="EAL domain"/>
    <property type="match status" value="1"/>
</dbReference>
<feature type="transmembrane region" description="Helical" evidence="1">
    <location>
        <begin position="42"/>
        <end position="63"/>
    </location>
</feature>
<keyword evidence="5" id="KW-1185">Reference proteome</keyword>
<dbReference type="Gene3D" id="3.30.450.20">
    <property type="entry name" value="PAS domain"/>
    <property type="match status" value="2"/>
</dbReference>
<dbReference type="PANTHER" id="PTHR44757:SF2">
    <property type="entry name" value="BIOFILM ARCHITECTURE MAINTENANCE PROTEIN MBAA"/>
    <property type="match status" value="1"/>
</dbReference>